<proteinExistence type="predicted"/>
<dbReference type="Proteomes" id="UP000823823">
    <property type="component" value="Unassembled WGS sequence"/>
</dbReference>
<protein>
    <submittedName>
        <fullName evidence="2">Alpha/beta hydrolase</fullName>
    </submittedName>
</protein>
<comment type="caution">
    <text evidence="2">The sequence shown here is derived from an EMBL/GenBank/DDBJ whole genome shotgun (WGS) entry which is preliminary data.</text>
</comment>
<reference evidence="2" key="2">
    <citation type="submission" date="2021-04" db="EMBL/GenBank/DDBJ databases">
        <authorList>
            <person name="Gilroy R."/>
        </authorList>
    </citation>
    <scope>NUCLEOTIDE SEQUENCE</scope>
    <source>
        <strain evidence="2">ChiHjej13B12-24818</strain>
    </source>
</reference>
<reference evidence="2" key="1">
    <citation type="journal article" date="2021" name="PeerJ">
        <title>Extensive microbial diversity within the chicken gut microbiome revealed by metagenomics and culture.</title>
        <authorList>
            <person name="Gilroy R."/>
            <person name="Ravi A."/>
            <person name="Getino M."/>
            <person name="Pursley I."/>
            <person name="Horton D.L."/>
            <person name="Alikhan N.F."/>
            <person name="Baker D."/>
            <person name="Gharbi K."/>
            <person name="Hall N."/>
            <person name="Watson M."/>
            <person name="Adriaenssens E.M."/>
            <person name="Foster-Nyarko E."/>
            <person name="Jarju S."/>
            <person name="Secka A."/>
            <person name="Antonio M."/>
            <person name="Oren A."/>
            <person name="Chaudhuri R.R."/>
            <person name="La Ragione R."/>
            <person name="Hildebrand F."/>
            <person name="Pallen M.J."/>
        </authorList>
    </citation>
    <scope>NUCLEOTIDE SEQUENCE</scope>
    <source>
        <strain evidence="2">ChiHjej13B12-24818</strain>
    </source>
</reference>
<dbReference type="GO" id="GO:0016787">
    <property type="term" value="F:hydrolase activity"/>
    <property type="evidence" value="ECO:0007669"/>
    <property type="project" value="UniProtKB-KW"/>
</dbReference>
<dbReference type="EMBL" id="DWZH01000087">
    <property type="protein sequence ID" value="HJB11011.1"/>
    <property type="molecule type" value="Genomic_DNA"/>
</dbReference>
<gene>
    <name evidence="2" type="ORF">H9786_10870</name>
</gene>
<evidence type="ECO:0000313" key="3">
    <source>
        <dbReference type="Proteomes" id="UP000823823"/>
    </source>
</evidence>
<dbReference type="InterPro" id="IPR050228">
    <property type="entry name" value="Carboxylesterase_BioH"/>
</dbReference>
<sequence>MSAATTHRFDLTDQTITCYLARPGRGSGAAAPLVLLHGGGVDRRMWGPQLSAYPERTVIAPDARGHGGSSDADGPHRLADDVVRLLDALEIDRAVLAGVSMGGGTAVDTALEHPDRVAGLVVSGTGTSEPQFSDPWTLSTLAEWNAAQERGDLEGWIDAFMRLGAGPGRTADDIAPGVWQLVETMARETVAEHLRVAPDGTPIPPFPATPVTRTWERLPTIDVPVLALSGGSDGADHRAMCARLAASVPIGDHQVIPGTGHYPNLEDPVAFDHAVREHLVRHGL</sequence>
<evidence type="ECO:0000259" key="1">
    <source>
        <dbReference type="Pfam" id="PF12697"/>
    </source>
</evidence>
<dbReference type="PRINTS" id="PR00412">
    <property type="entry name" value="EPOXHYDRLASE"/>
</dbReference>
<dbReference type="PANTHER" id="PTHR43194">
    <property type="entry name" value="HYDROLASE ALPHA/BETA FOLD FAMILY"/>
    <property type="match status" value="1"/>
</dbReference>
<dbReference type="Pfam" id="PF12697">
    <property type="entry name" value="Abhydrolase_6"/>
    <property type="match status" value="1"/>
</dbReference>
<dbReference type="Gene3D" id="3.40.50.1820">
    <property type="entry name" value="alpha/beta hydrolase"/>
    <property type="match status" value="1"/>
</dbReference>
<accession>A0A9D2LES8</accession>
<organism evidence="2 3">
    <name type="scientific">Candidatus Brachybacterium merdavium</name>
    <dbReference type="NCBI Taxonomy" id="2838513"/>
    <lineage>
        <taxon>Bacteria</taxon>
        <taxon>Bacillati</taxon>
        <taxon>Actinomycetota</taxon>
        <taxon>Actinomycetes</taxon>
        <taxon>Micrococcales</taxon>
        <taxon>Dermabacteraceae</taxon>
        <taxon>Brachybacterium</taxon>
    </lineage>
</organism>
<dbReference type="SUPFAM" id="SSF53474">
    <property type="entry name" value="alpha/beta-Hydrolases"/>
    <property type="match status" value="1"/>
</dbReference>
<keyword evidence="2" id="KW-0378">Hydrolase</keyword>
<name>A0A9D2LES8_9MICO</name>
<dbReference type="AlphaFoldDB" id="A0A9D2LES8"/>
<dbReference type="InterPro" id="IPR000639">
    <property type="entry name" value="Epox_hydrolase-like"/>
</dbReference>
<evidence type="ECO:0000313" key="2">
    <source>
        <dbReference type="EMBL" id="HJB11011.1"/>
    </source>
</evidence>
<dbReference type="InterPro" id="IPR029058">
    <property type="entry name" value="AB_hydrolase_fold"/>
</dbReference>
<dbReference type="PANTHER" id="PTHR43194:SF5">
    <property type="entry name" value="PIMELOYL-[ACYL-CARRIER PROTEIN] METHYL ESTER ESTERASE"/>
    <property type="match status" value="1"/>
</dbReference>
<dbReference type="PRINTS" id="PR00111">
    <property type="entry name" value="ABHYDROLASE"/>
</dbReference>
<dbReference type="InterPro" id="IPR000073">
    <property type="entry name" value="AB_hydrolase_1"/>
</dbReference>
<feature type="domain" description="AB hydrolase-1" evidence="1">
    <location>
        <begin position="33"/>
        <end position="271"/>
    </location>
</feature>